<dbReference type="RefSeq" id="XP_022460632.1">
    <property type="nucleotide sequence ID" value="XM_022601380.1"/>
</dbReference>
<evidence type="ECO:0000256" key="5">
    <source>
        <dbReference type="ARBA" id="ARBA00023242"/>
    </source>
</evidence>
<feature type="region of interest" description="Disordered" evidence="6">
    <location>
        <begin position="318"/>
        <end position="352"/>
    </location>
</feature>
<evidence type="ECO:0000256" key="4">
    <source>
        <dbReference type="ARBA" id="ARBA00023163"/>
    </source>
</evidence>
<dbReference type="PANTHER" id="PTHR47338:SF20">
    <property type="entry name" value="ZN(II)2CYS6 TRANSCRIPTION FACTOR (EUROFUNG)"/>
    <property type="match status" value="1"/>
</dbReference>
<dbReference type="SUPFAM" id="SSF57701">
    <property type="entry name" value="Zn2/Cys6 DNA-binding domain"/>
    <property type="match status" value="1"/>
</dbReference>
<evidence type="ECO:0000256" key="1">
    <source>
        <dbReference type="ARBA" id="ARBA00004123"/>
    </source>
</evidence>
<dbReference type="GeneID" id="34522020"/>
<dbReference type="Gene3D" id="4.10.240.10">
    <property type="entry name" value="Zn(2)-C6 fungal-type DNA-binding domain"/>
    <property type="match status" value="1"/>
</dbReference>
<dbReference type="InterPro" id="IPR007219">
    <property type="entry name" value="XnlR_reg_dom"/>
</dbReference>
<dbReference type="PROSITE" id="PS00463">
    <property type="entry name" value="ZN2_CY6_FUNGAL_1"/>
    <property type="match status" value="1"/>
</dbReference>
<dbReference type="InterPro" id="IPR001138">
    <property type="entry name" value="Zn2Cys6_DnaBD"/>
</dbReference>
<reference evidence="8" key="1">
    <citation type="submission" date="2013-12" db="EMBL/GenBank/DDBJ databases">
        <authorList>
            <person name="Genoscope - CEA"/>
        </authorList>
    </citation>
    <scope>NUCLEOTIDE SEQUENCE</scope>
    <source>
        <strain evidence="8">CBS 1993</strain>
    </source>
</reference>
<evidence type="ECO:0000256" key="6">
    <source>
        <dbReference type="SAM" id="MobiDB-lite"/>
    </source>
</evidence>
<dbReference type="CDD" id="cd00067">
    <property type="entry name" value="GAL4"/>
    <property type="match status" value="1"/>
</dbReference>
<keyword evidence="9" id="KW-1185">Reference proteome</keyword>
<proteinExistence type="predicted"/>
<keyword evidence="2" id="KW-0479">Metal-binding</keyword>
<keyword evidence="4" id="KW-0804">Transcription</keyword>
<dbReference type="PANTHER" id="PTHR47338">
    <property type="entry name" value="ZN(II)2CYS6 TRANSCRIPTION FACTOR (EUROFUNG)-RELATED"/>
    <property type="match status" value="1"/>
</dbReference>
<dbReference type="GO" id="GO:0005634">
    <property type="term" value="C:nucleus"/>
    <property type="evidence" value="ECO:0007669"/>
    <property type="project" value="UniProtKB-SubCell"/>
</dbReference>
<keyword evidence="3" id="KW-0805">Transcription regulation</keyword>
<evidence type="ECO:0000313" key="9">
    <source>
        <dbReference type="Proteomes" id="UP000019384"/>
    </source>
</evidence>
<comment type="subcellular location">
    <subcellularLocation>
        <location evidence="1">Nucleus</location>
    </subcellularLocation>
</comment>
<dbReference type="SMART" id="SM00066">
    <property type="entry name" value="GAL4"/>
    <property type="match status" value="1"/>
</dbReference>
<feature type="region of interest" description="Disordered" evidence="6">
    <location>
        <begin position="106"/>
        <end position="143"/>
    </location>
</feature>
<dbReference type="GO" id="GO:0008270">
    <property type="term" value="F:zinc ion binding"/>
    <property type="evidence" value="ECO:0007669"/>
    <property type="project" value="InterPro"/>
</dbReference>
<dbReference type="InterPro" id="IPR050815">
    <property type="entry name" value="TF_fung"/>
</dbReference>
<dbReference type="Proteomes" id="UP000019384">
    <property type="component" value="Unassembled WGS sequence"/>
</dbReference>
<name>W6MTS6_9ASCO</name>
<feature type="compositionally biased region" description="Low complexity" evidence="6">
    <location>
        <begin position="130"/>
        <end position="141"/>
    </location>
</feature>
<gene>
    <name evidence="8" type="ORF">KUCA_T00004626001</name>
</gene>
<evidence type="ECO:0000259" key="7">
    <source>
        <dbReference type="PROSITE" id="PS50048"/>
    </source>
</evidence>
<dbReference type="OrthoDB" id="5600212at2759"/>
<dbReference type="EMBL" id="HG793129">
    <property type="protein sequence ID" value="CDK28642.1"/>
    <property type="molecule type" value="Genomic_DNA"/>
</dbReference>
<dbReference type="SMART" id="SM00906">
    <property type="entry name" value="Fungal_trans"/>
    <property type="match status" value="1"/>
</dbReference>
<dbReference type="HOGENOM" id="CLU_325176_0_0_1"/>
<organism evidence="8 9">
    <name type="scientific">Kuraishia capsulata CBS 1993</name>
    <dbReference type="NCBI Taxonomy" id="1382522"/>
    <lineage>
        <taxon>Eukaryota</taxon>
        <taxon>Fungi</taxon>
        <taxon>Dikarya</taxon>
        <taxon>Ascomycota</taxon>
        <taxon>Saccharomycotina</taxon>
        <taxon>Pichiomycetes</taxon>
        <taxon>Pichiales</taxon>
        <taxon>Pichiaceae</taxon>
        <taxon>Kuraishia</taxon>
    </lineage>
</organism>
<evidence type="ECO:0000256" key="2">
    <source>
        <dbReference type="ARBA" id="ARBA00022723"/>
    </source>
</evidence>
<dbReference type="CDD" id="cd12148">
    <property type="entry name" value="fungal_TF_MHR"/>
    <property type="match status" value="1"/>
</dbReference>
<feature type="region of interest" description="Disordered" evidence="6">
    <location>
        <begin position="795"/>
        <end position="856"/>
    </location>
</feature>
<dbReference type="Pfam" id="PF04082">
    <property type="entry name" value="Fungal_trans"/>
    <property type="match status" value="1"/>
</dbReference>
<dbReference type="Pfam" id="PF00172">
    <property type="entry name" value="Zn_clus"/>
    <property type="match status" value="1"/>
</dbReference>
<feature type="domain" description="Zn(2)-C6 fungal-type" evidence="7">
    <location>
        <begin position="23"/>
        <end position="53"/>
    </location>
</feature>
<protein>
    <recommendedName>
        <fullName evidence="7">Zn(2)-C6 fungal-type domain-containing protein</fullName>
    </recommendedName>
</protein>
<feature type="compositionally biased region" description="Polar residues" evidence="6">
    <location>
        <begin position="318"/>
        <end position="336"/>
    </location>
</feature>
<dbReference type="InterPro" id="IPR036864">
    <property type="entry name" value="Zn2-C6_fun-type_DNA-bd_sf"/>
</dbReference>
<sequence>MFKKEDLDSPLDDDVSGRRISKSCDTCKVRKVKCDGIRPLCSYCVKNKMECVYSPMKRPGLKRGYGKEFNERLESVENACTRVEDDIGSVKSDVVALFERMVRLEASNRPGGGTTGQQTVQPNRHGGNSGSFSQFDQSGQGVPLQLGQQTAETMPINQQTPLTQSSPLESMPEFPNLPPITRLVAIYFEKVHPAFPILHKDSILHKIQEDKDCVIKYAIILVTLKYVDSQLQKSDSTAYFALCKEKIVLRCISMVTLEQLQAMTLLAYQSFGSLNNPETWSFISLISSAVTHLGLTKETNNSQHMQFLENKVRRPSIATSSEQASPNSPPNTVTPGSQSTSSRKRKSLSTNPAKFLRKPDNWVEEESRRRLFWGIYILDVFSAISNSFSLKIPGDEITCMLPVKHSLWYWQTSSKGSPSLTPEGENFYDTEELYDSFAYYVELLHVLGEIHLFLRKQVDIFDSTEVYSFQKNFLNLYNRLLKWKSTIPPRYQALMDRATTWDGMTQMDFNLASLYHTAMIRLNSAIGYPHAQSDYLSSSKIARDRCLLEVDTLTKTIRTIETIFYTTDDAFGSLGPCFAFTLWVAGRLVMVDSINKEIPSPPDEDVLVSSMLKIGTHWGCAARYAMIIKFLMGETMNVRRKTIYSTKKRVHGDPSESEEESDEHAKNSKIFSDMRNNAFVLDFIFSQKIPNLKNAEERSGITTSPPNQFSFQNNNGVLSNIQYYSGNFAANSPTAALGSLQQFQKQQKTATKTAQPAQSFSGLPQSQLIQPVESLENIFQWFKFPVNLNVDPGILSNETQPNGNDEGIQIGSPKKSRTKRRKTSQDYPVMFAGMGSSQQPQPPQQPPNDSRTNGLRNFNMFDVEFELSPSQVSWDPTRDWLDNSVKQ</sequence>
<dbReference type="PROSITE" id="PS50048">
    <property type="entry name" value="ZN2_CY6_FUNGAL_2"/>
    <property type="match status" value="1"/>
</dbReference>
<accession>W6MTS6</accession>
<feature type="region of interest" description="Disordered" evidence="6">
    <location>
        <begin position="646"/>
        <end position="667"/>
    </location>
</feature>
<dbReference type="GO" id="GO:0006351">
    <property type="term" value="P:DNA-templated transcription"/>
    <property type="evidence" value="ECO:0007669"/>
    <property type="project" value="InterPro"/>
</dbReference>
<evidence type="ECO:0000313" key="8">
    <source>
        <dbReference type="EMBL" id="CDK28642.1"/>
    </source>
</evidence>
<reference evidence="8" key="2">
    <citation type="submission" date="2014-02" db="EMBL/GenBank/DDBJ databases">
        <title>Complete DNA sequence of /Kuraishia capsulata/ illustrates novel genomic features among budding yeasts (/Saccharomycotina/).</title>
        <authorList>
            <person name="Morales L."/>
            <person name="Noel B."/>
            <person name="Porcel B."/>
            <person name="Marcet-Houben M."/>
            <person name="Hullo M-F."/>
            <person name="Sacerdot C."/>
            <person name="Tekaia F."/>
            <person name="Leh-Louis V."/>
            <person name="Despons L."/>
            <person name="Khanna V."/>
            <person name="Aury J-M."/>
            <person name="Barbe V."/>
            <person name="Couloux A."/>
            <person name="Labadie K."/>
            <person name="Pelletier E."/>
            <person name="Souciet J-L."/>
            <person name="Boekhout T."/>
            <person name="Gabaldon T."/>
            <person name="Wincker P."/>
            <person name="Dujon B."/>
        </authorList>
    </citation>
    <scope>NUCLEOTIDE SEQUENCE</scope>
    <source>
        <strain evidence="8">CBS 1993</strain>
    </source>
</reference>
<keyword evidence="5" id="KW-0539">Nucleus</keyword>
<evidence type="ECO:0000256" key="3">
    <source>
        <dbReference type="ARBA" id="ARBA00023015"/>
    </source>
</evidence>
<dbReference type="GO" id="GO:0003677">
    <property type="term" value="F:DNA binding"/>
    <property type="evidence" value="ECO:0007669"/>
    <property type="project" value="InterPro"/>
</dbReference>
<dbReference type="AlphaFoldDB" id="W6MTS6"/>
<dbReference type="GO" id="GO:0000981">
    <property type="term" value="F:DNA-binding transcription factor activity, RNA polymerase II-specific"/>
    <property type="evidence" value="ECO:0007669"/>
    <property type="project" value="InterPro"/>
</dbReference>